<gene>
    <name evidence="3" type="ORF">H9714_04575</name>
</gene>
<evidence type="ECO:0000313" key="4">
    <source>
        <dbReference type="Proteomes" id="UP000824208"/>
    </source>
</evidence>
<reference evidence="3" key="1">
    <citation type="journal article" date="2021" name="PeerJ">
        <title>Extensive microbial diversity within the chicken gut microbiome revealed by metagenomics and culture.</title>
        <authorList>
            <person name="Gilroy R."/>
            <person name="Ravi A."/>
            <person name="Getino M."/>
            <person name="Pursley I."/>
            <person name="Horton D.L."/>
            <person name="Alikhan N.F."/>
            <person name="Baker D."/>
            <person name="Gharbi K."/>
            <person name="Hall N."/>
            <person name="Watson M."/>
            <person name="Adriaenssens E.M."/>
            <person name="Foster-Nyarko E."/>
            <person name="Jarju S."/>
            <person name="Secka A."/>
            <person name="Antonio M."/>
            <person name="Oren A."/>
            <person name="Chaudhuri R.R."/>
            <person name="La Ragione R."/>
            <person name="Hildebrand F."/>
            <person name="Pallen M.J."/>
        </authorList>
    </citation>
    <scope>NUCLEOTIDE SEQUENCE</scope>
    <source>
        <strain evidence="3">CHK189-11263</strain>
    </source>
</reference>
<name>A0A9D2MAW1_9FIRM</name>
<feature type="compositionally biased region" description="Polar residues" evidence="1">
    <location>
        <begin position="28"/>
        <end position="50"/>
    </location>
</feature>
<dbReference type="PROSITE" id="PS51257">
    <property type="entry name" value="PROKAR_LIPOPROTEIN"/>
    <property type="match status" value="1"/>
</dbReference>
<keyword evidence="2" id="KW-0732">Signal</keyword>
<comment type="caution">
    <text evidence="3">The sequence shown here is derived from an EMBL/GenBank/DDBJ whole genome shotgun (WGS) entry which is preliminary data.</text>
</comment>
<dbReference type="EMBL" id="DWYC01000048">
    <property type="protein sequence ID" value="HJB56810.1"/>
    <property type="molecule type" value="Genomic_DNA"/>
</dbReference>
<sequence>MKKRCFTGLTCLAVSLAMLLAACSTAGSDTSTSTQSPSVSDGTAAESPSVSDGAAAESPSVSDGAAAESPSVSPNEEVVFTPGTWLSDHGEYYFFDEGDTTGRTASLDSGTGVGFTYTLSGTEATFSMGGADTSSSCTVSRDGDVITLEWADGTTEQLTYVSDQGSDTFQFYSNQELADLALTYYKEHNGAQDNQNLTSAAQANEDGSVSIQVYENLGDHNSTAAWYTVDRMTAAGTDDSGNAVDLAGG</sequence>
<feature type="signal peptide" evidence="2">
    <location>
        <begin position="1"/>
        <end position="26"/>
    </location>
</feature>
<feature type="region of interest" description="Disordered" evidence="1">
    <location>
        <begin position="28"/>
        <end position="77"/>
    </location>
</feature>
<evidence type="ECO:0000256" key="2">
    <source>
        <dbReference type="SAM" id="SignalP"/>
    </source>
</evidence>
<evidence type="ECO:0000313" key="3">
    <source>
        <dbReference type="EMBL" id="HJB56810.1"/>
    </source>
</evidence>
<dbReference type="AlphaFoldDB" id="A0A9D2MAW1"/>
<evidence type="ECO:0000256" key="1">
    <source>
        <dbReference type="SAM" id="MobiDB-lite"/>
    </source>
</evidence>
<organism evidence="3 4">
    <name type="scientific">Candidatus Flavonifractor intestinipullorum</name>
    <dbReference type="NCBI Taxonomy" id="2838587"/>
    <lineage>
        <taxon>Bacteria</taxon>
        <taxon>Bacillati</taxon>
        <taxon>Bacillota</taxon>
        <taxon>Clostridia</taxon>
        <taxon>Eubacteriales</taxon>
        <taxon>Oscillospiraceae</taxon>
        <taxon>Flavonifractor</taxon>
    </lineage>
</organism>
<reference evidence="3" key="2">
    <citation type="submission" date="2021-04" db="EMBL/GenBank/DDBJ databases">
        <authorList>
            <person name="Gilroy R."/>
        </authorList>
    </citation>
    <scope>NUCLEOTIDE SEQUENCE</scope>
    <source>
        <strain evidence="3">CHK189-11263</strain>
    </source>
</reference>
<evidence type="ECO:0008006" key="5">
    <source>
        <dbReference type="Google" id="ProtNLM"/>
    </source>
</evidence>
<feature type="chain" id="PRO_5039490324" description="Lipoprotein" evidence="2">
    <location>
        <begin position="27"/>
        <end position="249"/>
    </location>
</feature>
<dbReference type="Proteomes" id="UP000824208">
    <property type="component" value="Unassembled WGS sequence"/>
</dbReference>
<proteinExistence type="predicted"/>
<protein>
    <recommendedName>
        <fullName evidence="5">Lipoprotein</fullName>
    </recommendedName>
</protein>
<accession>A0A9D2MAW1</accession>